<dbReference type="InterPro" id="IPR012941">
    <property type="entry name" value="Phe_hydrox_C_dim_dom"/>
</dbReference>
<dbReference type="Proteomes" id="UP000184073">
    <property type="component" value="Unassembled WGS sequence"/>
</dbReference>
<sequence>MSDSIKADVFISGGGPVGLLIAYSLALQGVDAVLVEQRDKTQQAMYGRATTLYPRTLEMLDQLQLLDELNQIGYVARNSITYDKDGRRVTSRGWHLMFERMHGTFLDYCLNIRQKFSENVIRDAFKSIGGEPYIGWKLEGFSIDDAAEDEYKVVSNIVEVNSGRKLVVRSKYIVGADGGHSLVRRLANIPLDGDQTEFKWVRIDGRFKTNMPDSDLGFASIESENHGNVLWVQLDHGVKRIGFALTEEMLAKYEGKFGLEVAKAEATKSMAPYSLQFESIEWWTLYSISQRVAETFFSNDRILLAGDACHTHSSGAAQGMNTGIHDAVNLSWKIGGAVKGWYNASKVLATYDAERRPAAQHLIDLDKTFSATISGRVPEAYKSLALDANALFSKVFDDTIQFNIGLGINYDANIINKSPKATMTTSGWRAPDALVYAPGSRIPTRLFRLTNNTGVWSVIVFAGRPDRTQPYLAGAVQTLGDLSASVPDGMIRFFTLVSQPYGGGDQVFDIPKVGKLYFDSERSAHTAYAASDTTGCIAVVRPDGILGCATRLDDVDSISGYFKKFTTLKK</sequence>
<evidence type="ECO:0000256" key="2">
    <source>
        <dbReference type="ARBA" id="ARBA00022630"/>
    </source>
</evidence>
<dbReference type="InterPro" id="IPR002938">
    <property type="entry name" value="FAD-bd"/>
</dbReference>
<dbReference type="PANTHER" id="PTHR43004">
    <property type="entry name" value="TRK SYSTEM POTASSIUM UPTAKE PROTEIN"/>
    <property type="match status" value="1"/>
</dbReference>
<dbReference type="Gene3D" id="3.40.30.20">
    <property type="match status" value="1"/>
</dbReference>
<keyword evidence="2" id="KW-0285">Flavoprotein</keyword>
<dbReference type="InterPro" id="IPR050641">
    <property type="entry name" value="RIFMO-like"/>
</dbReference>
<accession>A0A1L9PDI4</accession>
<dbReference type="OrthoDB" id="1716816at2759"/>
<evidence type="ECO:0000256" key="1">
    <source>
        <dbReference type="ARBA" id="ARBA00007801"/>
    </source>
</evidence>
<dbReference type="PRINTS" id="PR00420">
    <property type="entry name" value="RNGMNOXGNASE"/>
</dbReference>
<dbReference type="STRING" id="1036611.A0A1L9PDI4"/>
<dbReference type="GO" id="GO:0016709">
    <property type="term" value="F:oxidoreductase activity, acting on paired donors, with incorporation or reduction of molecular oxygen, NAD(P)H as one donor, and incorporation of one atom of oxygen"/>
    <property type="evidence" value="ECO:0007669"/>
    <property type="project" value="UniProtKB-ARBA"/>
</dbReference>
<reference evidence="8" key="1">
    <citation type="journal article" date="2017" name="Genome Biol.">
        <title>Comparative genomics reveals high biological diversity and specific adaptations in the industrially and medically important fungal genus Aspergillus.</title>
        <authorList>
            <person name="de Vries R.P."/>
            <person name="Riley R."/>
            <person name="Wiebenga A."/>
            <person name="Aguilar-Osorio G."/>
            <person name="Amillis S."/>
            <person name="Uchima C.A."/>
            <person name="Anderluh G."/>
            <person name="Asadollahi M."/>
            <person name="Askin M."/>
            <person name="Barry K."/>
            <person name="Battaglia E."/>
            <person name="Bayram O."/>
            <person name="Benocci T."/>
            <person name="Braus-Stromeyer S.A."/>
            <person name="Caldana C."/>
            <person name="Canovas D."/>
            <person name="Cerqueira G.C."/>
            <person name="Chen F."/>
            <person name="Chen W."/>
            <person name="Choi C."/>
            <person name="Clum A."/>
            <person name="Dos Santos R.A."/>
            <person name="Damasio A.R."/>
            <person name="Diallinas G."/>
            <person name="Emri T."/>
            <person name="Fekete E."/>
            <person name="Flipphi M."/>
            <person name="Freyberg S."/>
            <person name="Gallo A."/>
            <person name="Gournas C."/>
            <person name="Habgood R."/>
            <person name="Hainaut M."/>
            <person name="Harispe M.L."/>
            <person name="Henrissat B."/>
            <person name="Hilden K.S."/>
            <person name="Hope R."/>
            <person name="Hossain A."/>
            <person name="Karabika E."/>
            <person name="Karaffa L."/>
            <person name="Karanyi Z."/>
            <person name="Krasevec N."/>
            <person name="Kuo A."/>
            <person name="Kusch H."/>
            <person name="LaButti K."/>
            <person name="Lagendijk E.L."/>
            <person name="Lapidus A."/>
            <person name="Levasseur A."/>
            <person name="Lindquist E."/>
            <person name="Lipzen A."/>
            <person name="Logrieco A.F."/>
            <person name="MacCabe A."/>
            <person name="Maekelae M.R."/>
            <person name="Malavazi I."/>
            <person name="Melin P."/>
            <person name="Meyer V."/>
            <person name="Mielnichuk N."/>
            <person name="Miskei M."/>
            <person name="Molnar A.P."/>
            <person name="Mule G."/>
            <person name="Ngan C.Y."/>
            <person name="Orejas M."/>
            <person name="Orosz E."/>
            <person name="Ouedraogo J.P."/>
            <person name="Overkamp K.M."/>
            <person name="Park H.-S."/>
            <person name="Perrone G."/>
            <person name="Piumi F."/>
            <person name="Punt P.J."/>
            <person name="Ram A.F."/>
            <person name="Ramon A."/>
            <person name="Rauscher S."/>
            <person name="Record E."/>
            <person name="Riano-Pachon D.M."/>
            <person name="Robert V."/>
            <person name="Roehrig J."/>
            <person name="Ruller R."/>
            <person name="Salamov A."/>
            <person name="Salih N.S."/>
            <person name="Samson R.A."/>
            <person name="Sandor E."/>
            <person name="Sanguinetti M."/>
            <person name="Schuetze T."/>
            <person name="Sepcic K."/>
            <person name="Shelest E."/>
            <person name="Sherlock G."/>
            <person name="Sophianopoulou V."/>
            <person name="Squina F.M."/>
            <person name="Sun H."/>
            <person name="Susca A."/>
            <person name="Todd R.B."/>
            <person name="Tsang A."/>
            <person name="Unkles S.E."/>
            <person name="van de Wiele N."/>
            <person name="van Rossen-Uffink D."/>
            <person name="Oliveira J.V."/>
            <person name="Vesth T.C."/>
            <person name="Visser J."/>
            <person name="Yu J.-H."/>
            <person name="Zhou M."/>
            <person name="Andersen M.R."/>
            <person name="Archer D.B."/>
            <person name="Baker S.E."/>
            <person name="Benoit I."/>
            <person name="Brakhage A.A."/>
            <person name="Braus G.H."/>
            <person name="Fischer R."/>
            <person name="Frisvad J.C."/>
            <person name="Goldman G.H."/>
            <person name="Houbraken J."/>
            <person name="Oakley B."/>
            <person name="Pocsi I."/>
            <person name="Scazzocchio C."/>
            <person name="Seiboth B."/>
            <person name="vanKuyk P.A."/>
            <person name="Wortman J."/>
            <person name="Dyer P.S."/>
            <person name="Grigoriev I.V."/>
        </authorList>
    </citation>
    <scope>NUCLEOTIDE SEQUENCE [LARGE SCALE GENOMIC DNA]</scope>
    <source>
        <strain evidence="8">CBS 583.65</strain>
    </source>
</reference>
<dbReference type="InterPro" id="IPR038220">
    <property type="entry name" value="PHOX_C_sf"/>
</dbReference>
<keyword evidence="8" id="KW-1185">Reference proteome</keyword>
<protein>
    <submittedName>
        <fullName evidence="7">Uncharacterized protein</fullName>
    </submittedName>
</protein>
<dbReference type="RefSeq" id="XP_040665321.1">
    <property type="nucleotide sequence ID" value="XM_040806094.1"/>
</dbReference>
<dbReference type="SUPFAM" id="SSF52833">
    <property type="entry name" value="Thioredoxin-like"/>
    <property type="match status" value="1"/>
</dbReference>
<evidence type="ECO:0000256" key="4">
    <source>
        <dbReference type="ARBA" id="ARBA00023002"/>
    </source>
</evidence>
<keyword evidence="3" id="KW-0274">FAD</keyword>
<dbReference type="InterPro" id="IPR036249">
    <property type="entry name" value="Thioredoxin-like_sf"/>
</dbReference>
<dbReference type="SUPFAM" id="SSF51905">
    <property type="entry name" value="FAD/NAD(P)-binding domain"/>
    <property type="match status" value="1"/>
</dbReference>
<evidence type="ECO:0000259" key="6">
    <source>
        <dbReference type="Pfam" id="PF07976"/>
    </source>
</evidence>
<dbReference type="PANTHER" id="PTHR43004:SF5">
    <property type="entry name" value="FAD-BINDING DOMAIN-CONTAINING PROTEIN"/>
    <property type="match status" value="1"/>
</dbReference>
<organism evidence="7 8">
    <name type="scientific">Aspergillus versicolor CBS 583.65</name>
    <dbReference type="NCBI Taxonomy" id="1036611"/>
    <lineage>
        <taxon>Eukaryota</taxon>
        <taxon>Fungi</taxon>
        <taxon>Dikarya</taxon>
        <taxon>Ascomycota</taxon>
        <taxon>Pezizomycotina</taxon>
        <taxon>Eurotiomycetes</taxon>
        <taxon>Eurotiomycetidae</taxon>
        <taxon>Eurotiales</taxon>
        <taxon>Aspergillaceae</taxon>
        <taxon>Aspergillus</taxon>
        <taxon>Aspergillus subgen. Nidulantes</taxon>
    </lineage>
</organism>
<dbReference type="AlphaFoldDB" id="A0A1L9PDI4"/>
<dbReference type="VEuPathDB" id="FungiDB:ASPVEDRAFT_123545"/>
<evidence type="ECO:0000313" key="8">
    <source>
        <dbReference type="Proteomes" id="UP000184073"/>
    </source>
</evidence>
<name>A0A1L9PDI4_ASPVE</name>
<dbReference type="GO" id="GO:0071949">
    <property type="term" value="F:FAD binding"/>
    <property type="evidence" value="ECO:0007669"/>
    <property type="project" value="InterPro"/>
</dbReference>
<dbReference type="GeneID" id="63721605"/>
<dbReference type="Gene3D" id="3.50.50.60">
    <property type="entry name" value="FAD/NAD(P)-binding domain"/>
    <property type="match status" value="1"/>
</dbReference>
<dbReference type="EMBL" id="KV878126">
    <property type="protein sequence ID" value="OJI99558.1"/>
    <property type="molecule type" value="Genomic_DNA"/>
</dbReference>
<gene>
    <name evidence="7" type="ORF">ASPVEDRAFT_123545</name>
</gene>
<dbReference type="Gene3D" id="3.30.9.10">
    <property type="entry name" value="D-Amino Acid Oxidase, subunit A, domain 2"/>
    <property type="match status" value="1"/>
</dbReference>
<evidence type="ECO:0000313" key="7">
    <source>
        <dbReference type="EMBL" id="OJI99558.1"/>
    </source>
</evidence>
<evidence type="ECO:0000256" key="3">
    <source>
        <dbReference type="ARBA" id="ARBA00022827"/>
    </source>
</evidence>
<evidence type="ECO:0000259" key="5">
    <source>
        <dbReference type="Pfam" id="PF01494"/>
    </source>
</evidence>
<feature type="domain" description="Phenol hydroxylase-like C-terminal dimerisation" evidence="6">
    <location>
        <begin position="514"/>
        <end position="567"/>
    </location>
</feature>
<keyword evidence="4" id="KW-0560">Oxidoreductase</keyword>
<feature type="domain" description="FAD-binding" evidence="5">
    <location>
        <begin position="7"/>
        <end position="364"/>
    </location>
</feature>
<comment type="similarity">
    <text evidence="1">Belongs to the PheA/TfdB FAD monooxygenase family.</text>
</comment>
<dbReference type="Pfam" id="PF07976">
    <property type="entry name" value="Phe_hydrox_dim"/>
    <property type="match status" value="1"/>
</dbReference>
<proteinExistence type="inferred from homology"/>
<dbReference type="SUPFAM" id="SSF54373">
    <property type="entry name" value="FAD-linked reductases, C-terminal domain"/>
    <property type="match status" value="1"/>
</dbReference>
<dbReference type="Pfam" id="PF01494">
    <property type="entry name" value="FAD_binding_3"/>
    <property type="match status" value="1"/>
</dbReference>
<dbReference type="InterPro" id="IPR036188">
    <property type="entry name" value="FAD/NAD-bd_sf"/>
</dbReference>